<proteinExistence type="predicted"/>
<name>A0ABS5T7I4_9GAMM</name>
<dbReference type="Proteomes" id="UP000786875">
    <property type="component" value="Unassembled WGS sequence"/>
</dbReference>
<dbReference type="EMBL" id="JABBFO010000008">
    <property type="protein sequence ID" value="MBT0727668.1"/>
    <property type="molecule type" value="Genomic_DNA"/>
</dbReference>
<keyword evidence="1" id="KW-0472">Membrane</keyword>
<comment type="caution">
    <text evidence="2">The sequence shown here is derived from an EMBL/GenBank/DDBJ whole genome shotgun (WGS) entry which is preliminary data.</text>
</comment>
<protein>
    <submittedName>
        <fullName evidence="2">DUF2919 domain-containing protein</fullName>
    </submittedName>
</protein>
<keyword evidence="1" id="KW-1133">Transmembrane helix</keyword>
<feature type="transmembrane region" description="Helical" evidence="1">
    <location>
        <begin position="54"/>
        <end position="72"/>
    </location>
</feature>
<dbReference type="InterPro" id="IPR021318">
    <property type="entry name" value="DUF2919"/>
</dbReference>
<feature type="transmembrane region" description="Helical" evidence="1">
    <location>
        <begin position="84"/>
        <end position="102"/>
    </location>
</feature>
<reference evidence="2 3" key="1">
    <citation type="submission" date="2020-04" db="EMBL/GenBank/DDBJ databases">
        <title>Genome sequencing of Rosenbergiella species.</title>
        <authorList>
            <person name="Alvarez-Perez S."/>
            <person name="Lievens B."/>
        </authorList>
    </citation>
    <scope>NUCLEOTIDE SEQUENCE [LARGE SCALE GENOMIC DNA]</scope>
    <source>
        <strain evidence="2 3">CdVSA20.1</strain>
    </source>
</reference>
<evidence type="ECO:0000313" key="2">
    <source>
        <dbReference type="EMBL" id="MBT0727668.1"/>
    </source>
</evidence>
<evidence type="ECO:0000313" key="3">
    <source>
        <dbReference type="Proteomes" id="UP000786875"/>
    </source>
</evidence>
<dbReference type="RefSeq" id="WP_214214272.1">
    <property type="nucleotide sequence ID" value="NZ_JABBFO010000008.1"/>
</dbReference>
<evidence type="ECO:0000256" key="1">
    <source>
        <dbReference type="SAM" id="Phobius"/>
    </source>
</evidence>
<sequence length="141" mass="16257">MTDLHDDDGRYALPFFLWAILLFQARAWLLLVMAGVSQQQGEELLRLFVPESTTLYWGLGLGLPALICLLLSGYRHRYPRCWRASRYCVLLSGALICLWQLSQWNRSALEASPVLLLLTVFDIVTELMLLTNSRLRHCFNQ</sequence>
<accession>A0ABS5T7I4</accession>
<keyword evidence="3" id="KW-1185">Reference proteome</keyword>
<gene>
    <name evidence="2" type="ORF">HGT73_09775</name>
</gene>
<organism evidence="2 3">
    <name type="scientific">Rosenbergiella australiborealis</name>
    <dbReference type="NCBI Taxonomy" id="1544696"/>
    <lineage>
        <taxon>Bacteria</taxon>
        <taxon>Pseudomonadati</taxon>
        <taxon>Pseudomonadota</taxon>
        <taxon>Gammaproteobacteria</taxon>
        <taxon>Enterobacterales</taxon>
        <taxon>Erwiniaceae</taxon>
        <taxon>Rosenbergiella</taxon>
    </lineage>
</organism>
<keyword evidence="1" id="KW-0812">Transmembrane</keyword>
<dbReference type="Pfam" id="PF11143">
    <property type="entry name" value="DUF2919"/>
    <property type="match status" value="1"/>
</dbReference>
<feature type="transmembrane region" description="Helical" evidence="1">
    <location>
        <begin position="114"/>
        <end position="131"/>
    </location>
</feature>
<feature type="transmembrane region" description="Helical" evidence="1">
    <location>
        <begin position="12"/>
        <end position="34"/>
    </location>
</feature>